<dbReference type="SUPFAM" id="SSF53335">
    <property type="entry name" value="S-adenosyl-L-methionine-dependent methyltransferases"/>
    <property type="match status" value="1"/>
</dbReference>
<dbReference type="EMBL" id="MFKH01000010">
    <property type="protein sequence ID" value="OGG37519.1"/>
    <property type="molecule type" value="Genomic_DNA"/>
</dbReference>
<evidence type="ECO:0000313" key="1">
    <source>
        <dbReference type="EMBL" id="OGG37519.1"/>
    </source>
</evidence>
<dbReference type="AlphaFoldDB" id="A0A1F6BKS3"/>
<gene>
    <name evidence="1" type="ORF">A2110_02965</name>
</gene>
<sequence length="318" mass="36890">MTKTKHITPADFEAVWGGPLSDYVKGKIEKYDLRYEECTREERDKWLRFICEVLLHPRELIKAGSHREQEWEKGWSENAKAFAASRNISDIYPHYFGKYPVGRWRGDLVKPVSADYERLMFAVIQDWLFDMYLKDTNAIYEFGCGTGHNLLRARAANPRAALMGFDWAESSGDTIRSMREAGILDNVFFSRFDFFNPDATVAFSPNTGVYTAAALEQIGNKFEPFLQFLLKKKPKVCVHIEPIAELLDETKLLDYLSLEYFKARNYLFGFLTRLRELEKEGYITIHRAQCTHIGSLFIEGYSVVVWSPRSLEEPRKSD</sequence>
<comment type="caution">
    <text evidence="1">The sequence shown here is derived from an EMBL/GenBank/DDBJ whole genome shotgun (WGS) entry which is preliminary data.</text>
</comment>
<protein>
    <recommendedName>
        <fullName evidence="3">Methyltransferase domain-containing protein</fullName>
    </recommendedName>
</protein>
<evidence type="ECO:0000313" key="2">
    <source>
        <dbReference type="Proteomes" id="UP000176273"/>
    </source>
</evidence>
<name>A0A1F6BKS3_9BACT</name>
<dbReference type="STRING" id="1798468.A2110_02965"/>
<reference evidence="1 2" key="1">
    <citation type="journal article" date="2016" name="Nat. Commun.">
        <title>Thousands of microbial genomes shed light on interconnected biogeochemical processes in an aquifer system.</title>
        <authorList>
            <person name="Anantharaman K."/>
            <person name="Brown C.T."/>
            <person name="Hug L.A."/>
            <person name="Sharon I."/>
            <person name="Castelle C.J."/>
            <person name="Probst A.J."/>
            <person name="Thomas B.C."/>
            <person name="Singh A."/>
            <person name="Wilkins M.J."/>
            <person name="Karaoz U."/>
            <person name="Brodie E.L."/>
            <person name="Williams K.H."/>
            <person name="Hubbard S.S."/>
            <person name="Banfield J.F."/>
        </authorList>
    </citation>
    <scope>NUCLEOTIDE SEQUENCE [LARGE SCALE GENOMIC DNA]</scope>
</reference>
<proteinExistence type="predicted"/>
<dbReference type="InterPro" id="IPR029063">
    <property type="entry name" value="SAM-dependent_MTases_sf"/>
</dbReference>
<accession>A0A1F6BKS3</accession>
<dbReference type="Gene3D" id="3.40.50.150">
    <property type="entry name" value="Vaccinia Virus protein VP39"/>
    <property type="match status" value="1"/>
</dbReference>
<dbReference type="Proteomes" id="UP000176273">
    <property type="component" value="Unassembled WGS sequence"/>
</dbReference>
<evidence type="ECO:0008006" key="3">
    <source>
        <dbReference type="Google" id="ProtNLM"/>
    </source>
</evidence>
<organism evidence="1 2">
    <name type="scientific">Candidatus Jorgensenbacteria bacterium GWA1_54_12</name>
    <dbReference type="NCBI Taxonomy" id="1798468"/>
    <lineage>
        <taxon>Bacteria</taxon>
        <taxon>Candidatus Joergenseniibacteriota</taxon>
    </lineage>
</organism>